<keyword evidence="8 14" id="KW-0560">Oxidoreductase</keyword>
<sequence>MKPFKYESKPQDRNGLVHWSEEETEVWRHLMVRQLACIEGKACKEYLDGLDMLGLPITQIPQLPDINRVLQGATGWSLAPVPALIDFDRFFALLANRQFPVATFLRTRSDIDYLQEPDYFHEIFGHCAMLTNPAFAAFTQLYGKLGVNASKAERVYLARLYWFTVEFGMIRSDDGFSIYGGGILSSPAETVYAFSDEHVLREPLDIIEVMRTPYRIDILQPIYFYLDDMHQLYELSKIDLMACVRQAMKMGLHEPLYPMKIAQ</sequence>
<dbReference type="InterPro" id="IPR019774">
    <property type="entry name" value="Aromatic-AA_hydroxylase_C"/>
</dbReference>
<dbReference type="Pfam" id="PF00351">
    <property type="entry name" value="Biopterin_H"/>
    <property type="match status" value="1"/>
</dbReference>
<evidence type="ECO:0000256" key="2">
    <source>
        <dbReference type="ARBA" id="ARBA00001954"/>
    </source>
</evidence>
<dbReference type="GO" id="GO:0004505">
    <property type="term" value="F:phenylalanine 4-monooxygenase activity"/>
    <property type="evidence" value="ECO:0007669"/>
    <property type="project" value="UniProtKB-EC"/>
</dbReference>
<dbReference type="PRINTS" id="PR00372">
    <property type="entry name" value="FYWHYDRXLASE"/>
</dbReference>
<organism evidence="14 15">
    <name type="scientific">Enterovibrio qingdaonensis</name>
    <dbReference type="NCBI Taxonomy" id="2899818"/>
    <lineage>
        <taxon>Bacteria</taxon>
        <taxon>Pseudomonadati</taxon>
        <taxon>Pseudomonadota</taxon>
        <taxon>Gammaproteobacteria</taxon>
        <taxon>Vibrionales</taxon>
        <taxon>Vibrionaceae</taxon>
        <taxon>Enterovibrio</taxon>
    </lineage>
</organism>
<evidence type="ECO:0000256" key="6">
    <source>
        <dbReference type="ARBA" id="ARBA00020276"/>
    </source>
</evidence>
<evidence type="ECO:0000256" key="11">
    <source>
        <dbReference type="ARBA" id="ARBA00023232"/>
    </source>
</evidence>
<comment type="similarity">
    <text evidence="4">Belongs to the biopterin-dependent aromatic amino acid hydroxylase family.</text>
</comment>
<keyword evidence="11" id="KW-0585">Phenylalanine catabolism</keyword>
<dbReference type="NCBIfam" id="TIGR01267">
    <property type="entry name" value="Phe4hydrox_mono"/>
    <property type="match status" value="1"/>
</dbReference>
<evidence type="ECO:0000256" key="1">
    <source>
        <dbReference type="ARBA" id="ARBA00001060"/>
    </source>
</evidence>
<dbReference type="Proteomes" id="UP001149821">
    <property type="component" value="Unassembled WGS sequence"/>
</dbReference>
<comment type="caution">
    <text evidence="14">The sequence shown here is derived from an EMBL/GenBank/DDBJ whole genome shotgun (WGS) entry which is preliminary data.</text>
</comment>
<keyword evidence="10" id="KW-0503">Monooxygenase</keyword>
<dbReference type="InterPro" id="IPR036329">
    <property type="entry name" value="Aro-AA_hydroxylase_C_sf"/>
</dbReference>
<dbReference type="InterPro" id="IPR001273">
    <property type="entry name" value="ArAA_hydroxylase"/>
</dbReference>
<dbReference type="SUPFAM" id="SSF56534">
    <property type="entry name" value="Aromatic aminoacid monoxygenases, catalytic and oligomerization domains"/>
    <property type="match status" value="1"/>
</dbReference>
<evidence type="ECO:0000256" key="12">
    <source>
        <dbReference type="ARBA" id="ARBA00029922"/>
    </source>
</evidence>
<comment type="pathway">
    <text evidence="3">Amino-acid degradation; L-phenylalanine degradation; acetoacetate and fumarate from L-phenylalanine: step 1/6.</text>
</comment>
<protein>
    <recommendedName>
        <fullName evidence="6">Phenylalanine-4-hydroxylase</fullName>
        <ecNumber evidence="5">1.14.16.1</ecNumber>
    </recommendedName>
    <alternativeName>
        <fullName evidence="12">Phe-4-monooxygenase</fullName>
    </alternativeName>
</protein>
<evidence type="ECO:0000313" key="14">
    <source>
        <dbReference type="EMBL" id="MDD1779791.1"/>
    </source>
</evidence>
<evidence type="ECO:0000256" key="7">
    <source>
        <dbReference type="ARBA" id="ARBA00022723"/>
    </source>
</evidence>
<dbReference type="NCBIfam" id="NF008877">
    <property type="entry name" value="PRK11913.1-2"/>
    <property type="match status" value="1"/>
</dbReference>
<dbReference type="InterPro" id="IPR005960">
    <property type="entry name" value="Phe-4-hydroxylase_mono"/>
</dbReference>
<name>A0ABT5QHH3_9GAMM</name>
<dbReference type="PANTHER" id="PTHR11473">
    <property type="entry name" value="AROMATIC AMINO ACID HYDROXYLASE"/>
    <property type="match status" value="1"/>
</dbReference>
<evidence type="ECO:0000259" key="13">
    <source>
        <dbReference type="PROSITE" id="PS51410"/>
    </source>
</evidence>
<reference evidence="14" key="1">
    <citation type="submission" date="2021-12" db="EMBL/GenBank/DDBJ databases">
        <title>Enterovibrio ZSDZ35 sp. nov. and Enterovibrio ZSDZ42 sp. nov., isolated from coastal seawater in Qingdao.</title>
        <authorList>
            <person name="Zhang P."/>
        </authorList>
    </citation>
    <scope>NUCLEOTIDE SEQUENCE</scope>
    <source>
        <strain evidence="14">ZSDZ35</strain>
    </source>
</reference>
<dbReference type="CDD" id="cd03348">
    <property type="entry name" value="pro_PheOH"/>
    <property type="match status" value="1"/>
</dbReference>
<evidence type="ECO:0000256" key="9">
    <source>
        <dbReference type="ARBA" id="ARBA00023004"/>
    </source>
</evidence>
<evidence type="ECO:0000256" key="4">
    <source>
        <dbReference type="ARBA" id="ARBA00009712"/>
    </source>
</evidence>
<dbReference type="InterPro" id="IPR018301">
    <property type="entry name" value="ArAA_hydroxylase_Fe/CU_BS"/>
</dbReference>
<evidence type="ECO:0000256" key="5">
    <source>
        <dbReference type="ARBA" id="ARBA00011995"/>
    </source>
</evidence>
<keyword evidence="15" id="KW-1185">Reference proteome</keyword>
<dbReference type="RefSeq" id="WP_274139601.1">
    <property type="nucleotide sequence ID" value="NZ_JAJUBB010000001.1"/>
</dbReference>
<feature type="domain" description="Biopterin-dependent aromatic amino acid hydroxylase family profile" evidence="13">
    <location>
        <begin position="1"/>
        <end position="263"/>
    </location>
</feature>
<proteinExistence type="inferred from homology"/>
<comment type="catalytic activity">
    <reaction evidence="1">
        <text>(6R)-L-erythro-5,6,7,8-tetrahydrobiopterin + L-phenylalanine + O2 = (4aS,6R)-4a-hydroxy-L-erythro-5,6,7,8-tetrahydrobiopterin + L-tyrosine</text>
        <dbReference type="Rhea" id="RHEA:20273"/>
        <dbReference type="ChEBI" id="CHEBI:15379"/>
        <dbReference type="ChEBI" id="CHEBI:15642"/>
        <dbReference type="ChEBI" id="CHEBI:58095"/>
        <dbReference type="ChEBI" id="CHEBI:58315"/>
        <dbReference type="ChEBI" id="CHEBI:59560"/>
        <dbReference type="EC" id="1.14.16.1"/>
    </reaction>
</comment>
<evidence type="ECO:0000256" key="3">
    <source>
        <dbReference type="ARBA" id="ARBA00005088"/>
    </source>
</evidence>
<dbReference type="EMBL" id="JAJUBB010000001">
    <property type="protein sequence ID" value="MDD1779791.1"/>
    <property type="molecule type" value="Genomic_DNA"/>
</dbReference>
<dbReference type="EC" id="1.14.16.1" evidence="5"/>
<dbReference type="PROSITE" id="PS00367">
    <property type="entry name" value="BH4_AAA_HYDROXYL_1"/>
    <property type="match status" value="1"/>
</dbReference>
<gene>
    <name evidence="14" type="primary">phhA</name>
    <name evidence="14" type="ORF">LRP49_01160</name>
</gene>
<evidence type="ECO:0000256" key="8">
    <source>
        <dbReference type="ARBA" id="ARBA00023002"/>
    </source>
</evidence>
<evidence type="ECO:0000256" key="10">
    <source>
        <dbReference type="ARBA" id="ARBA00023033"/>
    </source>
</evidence>
<comment type="cofactor">
    <cofactor evidence="2">
        <name>Fe(2+)</name>
        <dbReference type="ChEBI" id="CHEBI:29033"/>
    </cofactor>
</comment>
<keyword evidence="7" id="KW-0479">Metal-binding</keyword>
<dbReference type="PANTHER" id="PTHR11473:SF24">
    <property type="entry name" value="PHENYLALANINE-4-HYDROXYLASE"/>
    <property type="match status" value="1"/>
</dbReference>
<dbReference type="Gene3D" id="1.10.800.10">
    <property type="entry name" value="Aromatic amino acid hydroxylase"/>
    <property type="match status" value="1"/>
</dbReference>
<dbReference type="PROSITE" id="PS51410">
    <property type="entry name" value="BH4_AAA_HYDROXYL_2"/>
    <property type="match status" value="1"/>
</dbReference>
<evidence type="ECO:0000313" key="15">
    <source>
        <dbReference type="Proteomes" id="UP001149821"/>
    </source>
</evidence>
<accession>A0ABT5QHH3</accession>
<dbReference type="InterPro" id="IPR036951">
    <property type="entry name" value="ArAA_hydroxylase_sf"/>
</dbReference>
<keyword evidence="9" id="KW-0408">Iron</keyword>